<name>A0A8S5Q4Z9_9CAUD</name>
<sequence length="140" mass="15145">MRMYERINWEDSPSTKTPLNATNLNKMDAGIYQNAKDIEELQNSVITASLLTVPKGDFTTYTASGTLETEIVGAYPYKADVSIGGVTADYKADVVPGYASSQLGVLCNLNQTKSGYVRLYANAVPNTDITLMSVTCIKAC</sequence>
<accession>A0A8S5Q4Z9</accession>
<evidence type="ECO:0000313" key="1">
    <source>
        <dbReference type="EMBL" id="DAE13843.1"/>
    </source>
</evidence>
<reference evidence="1" key="1">
    <citation type="journal article" date="2021" name="Proc. Natl. Acad. Sci. U.S.A.">
        <title>A Catalog of Tens of Thousands of Viruses from Human Metagenomes Reveals Hidden Associations with Chronic Diseases.</title>
        <authorList>
            <person name="Tisza M.J."/>
            <person name="Buck C.B."/>
        </authorList>
    </citation>
    <scope>NUCLEOTIDE SEQUENCE</scope>
    <source>
        <strain evidence="1">CtLNL10</strain>
    </source>
</reference>
<protein>
    <submittedName>
        <fullName evidence="1">Uncharacterized protein</fullName>
    </submittedName>
</protein>
<proteinExistence type="predicted"/>
<organism evidence="1">
    <name type="scientific">Siphoviridae sp. ctLNL10</name>
    <dbReference type="NCBI Taxonomy" id="2825453"/>
    <lineage>
        <taxon>Viruses</taxon>
        <taxon>Duplodnaviria</taxon>
        <taxon>Heunggongvirae</taxon>
        <taxon>Uroviricota</taxon>
        <taxon>Caudoviricetes</taxon>
    </lineage>
</organism>
<dbReference type="EMBL" id="BK015570">
    <property type="protein sequence ID" value="DAE13843.1"/>
    <property type="molecule type" value="Genomic_DNA"/>
</dbReference>